<keyword evidence="4" id="KW-0227">DNA damage</keyword>
<evidence type="ECO:0000256" key="7">
    <source>
        <dbReference type="ARBA" id="ARBA00023306"/>
    </source>
</evidence>
<evidence type="ECO:0000313" key="11">
    <source>
        <dbReference type="EMBL" id="KYR01964.1"/>
    </source>
</evidence>
<dbReference type="EMBL" id="LODT01000004">
    <property type="protein sequence ID" value="KYR01964.1"/>
    <property type="molecule type" value="Genomic_DNA"/>
</dbReference>
<proteinExistence type="inferred from homology"/>
<dbReference type="InterPro" id="IPR000253">
    <property type="entry name" value="FHA_dom"/>
</dbReference>
<dbReference type="STRING" id="361077.A0A152A6X5"/>
<comment type="subcellular location">
    <subcellularLocation>
        <location evidence="2">Chromosome</location>
    </subcellularLocation>
    <subcellularLocation>
        <location evidence="1">Nucleus</location>
    </subcellularLocation>
</comment>
<dbReference type="GO" id="GO:0007095">
    <property type="term" value="P:mitotic G2 DNA damage checkpoint signaling"/>
    <property type="evidence" value="ECO:0007669"/>
    <property type="project" value="InterPro"/>
</dbReference>
<dbReference type="SUPFAM" id="SSF52113">
    <property type="entry name" value="BRCT domain"/>
    <property type="match status" value="1"/>
</dbReference>
<comment type="caution">
    <text evidence="11">The sequence shown here is derived from an EMBL/GenBank/DDBJ whole genome shotgun (WGS) entry which is preliminary data.</text>
</comment>
<dbReference type="Pfam" id="PF00498">
    <property type="entry name" value="FHA"/>
    <property type="match status" value="1"/>
</dbReference>
<comment type="similarity">
    <text evidence="8">Belongs to the Nibrin family.</text>
</comment>
<evidence type="ECO:0000313" key="12">
    <source>
        <dbReference type="Proteomes" id="UP000076078"/>
    </source>
</evidence>
<dbReference type="CDD" id="cd22667">
    <property type="entry name" value="FHA_NBN"/>
    <property type="match status" value="1"/>
</dbReference>
<dbReference type="InterPro" id="IPR036420">
    <property type="entry name" value="BRCT_dom_sf"/>
</dbReference>
<keyword evidence="7" id="KW-0131">Cell cycle</keyword>
<feature type="domain" description="FHA" evidence="10">
    <location>
        <begin position="27"/>
        <end position="79"/>
    </location>
</feature>
<evidence type="ECO:0000259" key="10">
    <source>
        <dbReference type="PROSITE" id="PS50006"/>
    </source>
</evidence>
<evidence type="ECO:0000256" key="4">
    <source>
        <dbReference type="ARBA" id="ARBA00022763"/>
    </source>
</evidence>
<feature type="region of interest" description="Disordered" evidence="9">
    <location>
        <begin position="336"/>
        <end position="438"/>
    </location>
</feature>
<dbReference type="GO" id="GO:0030870">
    <property type="term" value="C:Mre11 complex"/>
    <property type="evidence" value="ECO:0007669"/>
    <property type="project" value="InterPro"/>
</dbReference>
<dbReference type="Gene3D" id="2.60.200.20">
    <property type="match status" value="1"/>
</dbReference>
<evidence type="ECO:0000256" key="5">
    <source>
        <dbReference type="ARBA" id="ARBA00023204"/>
    </source>
</evidence>
<feature type="compositionally biased region" description="Polar residues" evidence="9">
    <location>
        <begin position="377"/>
        <end position="388"/>
    </location>
</feature>
<protein>
    <recommendedName>
        <fullName evidence="10">FHA domain-containing protein</fullName>
    </recommendedName>
</protein>
<dbReference type="GO" id="GO:0005694">
    <property type="term" value="C:chromosome"/>
    <property type="evidence" value="ECO:0007669"/>
    <property type="project" value="UniProtKB-SubCell"/>
</dbReference>
<keyword evidence="12" id="KW-1185">Reference proteome</keyword>
<dbReference type="InterPro" id="IPR043014">
    <property type="entry name" value="Nibrin_BRCT2_sf"/>
</dbReference>
<organism evidence="11 12">
    <name type="scientific">Tieghemostelium lacteum</name>
    <name type="common">Slime mold</name>
    <name type="synonym">Dictyostelium lacteum</name>
    <dbReference type="NCBI Taxonomy" id="361077"/>
    <lineage>
        <taxon>Eukaryota</taxon>
        <taxon>Amoebozoa</taxon>
        <taxon>Evosea</taxon>
        <taxon>Eumycetozoa</taxon>
        <taxon>Dictyostelia</taxon>
        <taxon>Dictyosteliales</taxon>
        <taxon>Raperosteliaceae</taxon>
        <taxon>Tieghemostelium</taxon>
    </lineage>
</organism>
<dbReference type="Pfam" id="PF00533">
    <property type="entry name" value="BRCT"/>
    <property type="match status" value="1"/>
</dbReference>
<dbReference type="InParanoid" id="A0A152A6X5"/>
<dbReference type="SUPFAM" id="SSF49879">
    <property type="entry name" value="SMAD/FHA domain"/>
    <property type="match status" value="1"/>
</dbReference>
<evidence type="ECO:0000256" key="3">
    <source>
        <dbReference type="ARBA" id="ARBA00022454"/>
    </source>
</evidence>
<dbReference type="InterPro" id="IPR001357">
    <property type="entry name" value="BRCT_dom"/>
</dbReference>
<feature type="compositionally biased region" description="Low complexity" evidence="9">
    <location>
        <begin position="407"/>
        <end position="426"/>
    </location>
</feature>
<evidence type="ECO:0000256" key="9">
    <source>
        <dbReference type="SAM" id="MobiDB-lite"/>
    </source>
</evidence>
<dbReference type="InterPro" id="IPR040227">
    <property type="entry name" value="Nibrin-rel"/>
</dbReference>
<dbReference type="Proteomes" id="UP000076078">
    <property type="component" value="Unassembled WGS sequence"/>
</dbReference>
<dbReference type="InterPro" id="IPR008984">
    <property type="entry name" value="SMAD_FHA_dom_sf"/>
</dbReference>
<name>A0A152A6X5_TIELA</name>
<dbReference type="AlphaFoldDB" id="A0A152A6X5"/>
<keyword evidence="6" id="KW-0539">Nucleus</keyword>
<feature type="compositionally biased region" description="Low complexity" evidence="9">
    <location>
        <begin position="336"/>
        <end position="352"/>
    </location>
</feature>
<dbReference type="OrthoDB" id="552194at2759"/>
<dbReference type="PROSITE" id="PS50006">
    <property type="entry name" value="FHA_DOMAIN"/>
    <property type="match status" value="1"/>
</dbReference>
<evidence type="ECO:0000256" key="1">
    <source>
        <dbReference type="ARBA" id="ARBA00004123"/>
    </source>
</evidence>
<gene>
    <name evidence="11" type="ORF">DLAC_00755</name>
</gene>
<evidence type="ECO:0000256" key="6">
    <source>
        <dbReference type="ARBA" id="ARBA00023242"/>
    </source>
</evidence>
<dbReference type="GO" id="GO:0003684">
    <property type="term" value="F:damaged DNA binding"/>
    <property type="evidence" value="ECO:0007669"/>
    <property type="project" value="TreeGrafter"/>
</dbReference>
<dbReference type="PANTHER" id="PTHR12162">
    <property type="entry name" value="NIBRIN-RELATED"/>
    <property type="match status" value="1"/>
</dbReference>
<evidence type="ECO:0000256" key="2">
    <source>
        <dbReference type="ARBA" id="ARBA00004286"/>
    </source>
</evidence>
<keyword evidence="3" id="KW-0158">Chromosome</keyword>
<dbReference type="SMART" id="SM00240">
    <property type="entry name" value="FHA"/>
    <property type="match status" value="1"/>
</dbReference>
<accession>A0A152A6X5</accession>
<dbReference type="PANTHER" id="PTHR12162:SF0">
    <property type="entry name" value="NIBRIN"/>
    <property type="match status" value="1"/>
</dbReference>
<dbReference type="GO" id="GO:0000724">
    <property type="term" value="P:double-strand break repair via homologous recombination"/>
    <property type="evidence" value="ECO:0007669"/>
    <property type="project" value="TreeGrafter"/>
</dbReference>
<dbReference type="Gene3D" id="3.40.50.10190">
    <property type="entry name" value="BRCT domain"/>
    <property type="match status" value="1"/>
</dbReference>
<sequence>MIILYDIKKNLNYYLIPSNKDNYTNQYVIGRKNSNILIDNDKSVSRHHCTLRLYYKDDILKVTLQDHSKIGTKLNESIIKQEIELSHDCVISVGVQNYKFKLVMVEWSISTIGFSENRRVQIQETLKSLGINYSDVVTPQQTHILCREIRPTAKILKVMLLSIPLLSIQYLDDISQLLSKTGDNVVPYSSTCQTIFECDFATDQKYLSPITNDDLVKMKDKDQHLFNINPTRISVFKNLTFIFLNSNENLFNNFNELIEMAGGTGYLFDLSKFKETRNSSDSKEKEFVNYYLIVNNVKELDNMDLEYFKSINIPLLTQDVIVESIIYSKFIFKPPSPSTSTPIPNSTTISPKNENSNDVDKDKSLSPKQQHLIKNDITPTKVDTTSQKIKNDITPTTTTTSPPPLQSSPQPQFTDLFSNNYNNNNSGNGGGTKIKSIDQTTEGGNFKRFKKNHTPEKKVIITVSHDIKSTTSSSQLTNQDKIK</sequence>
<reference evidence="11 12" key="1">
    <citation type="submission" date="2015-12" db="EMBL/GenBank/DDBJ databases">
        <title>Dictyostelia acquired genes for synthesis and detection of signals that induce cell-type specialization by lateral gene transfer from prokaryotes.</title>
        <authorList>
            <person name="Gloeckner G."/>
            <person name="Schaap P."/>
        </authorList>
    </citation>
    <scope>NUCLEOTIDE SEQUENCE [LARGE SCALE GENOMIC DNA]</scope>
    <source>
        <strain evidence="11 12">TK</strain>
    </source>
</reference>
<evidence type="ECO:0000256" key="8">
    <source>
        <dbReference type="ARBA" id="ARBA00044757"/>
    </source>
</evidence>
<keyword evidence="5" id="KW-0234">DNA repair</keyword>
<dbReference type="Gene3D" id="3.40.50.10980">
    <property type="entry name" value="Nibrin, BRCT2 domain"/>
    <property type="match status" value="1"/>
</dbReference>